<dbReference type="InterPro" id="IPR012347">
    <property type="entry name" value="Ferritin-like"/>
</dbReference>
<dbReference type="GO" id="GO:0010124">
    <property type="term" value="P:phenylacetate catabolic process"/>
    <property type="evidence" value="ECO:0007669"/>
    <property type="project" value="InterPro"/>
</dbReference>
<dbReference type="EC" id="1.14.13.149" evidence="1"/>
<dbReference type="InterPro" id="IPR007814">
    <property type="entry name" value="PaaA_PaaC"/>
</dbReference>
<dbReference type="SUPFAM" id="SSF47240">
    <property type="entry name" value="Ferritin-like"/>
    <property type="match status" value="1"/>
</dbReference>
<proteinExistence type="predicted"/>
<dbReference type="InterPro" id="IPR052703">
    <property type="entry name" value="Aromatic_CoA_ox/epox"/>
</dbReference>
<dbReference type="InterPro" id="IPR009078">
    <property type="entry name" value="Ferritin-like_SF"/>
</dbReference>
<dbReference type="PIRSF" id="PIRSF037834">
    <property type="entry name" value="PA_CoA_Oase3"/>
    <property type="match status" value="1"/>
</dbReference>
<dbReference type="GO" id="GO:0097266">
    <property type="term" value="F:phenylacetyl-CoA 1,2-epoxidase activity"/>
    <property type="evidence" value="ECO:0007669"/>
    <property type="project" value="UniProtKB-EC"/>
</dbReference>
<dbReference type="NCBIfam" id="TIGR02158">
    <property type="entry name" value="PA_CoA_Oxy3"/>
    <property type="match status" value="1"/>
</dbReference>
<dbReference type="Pfam" id="PF05138">
    <property type="entry name" value="PaaA_PaaC"/>
    <property type="match status" value="1"/>
</dbReference>
<dbReference type="GO" id="GO:0005829">
    <property type="term" value="C:cytosol"/>
    <property type="evidence" value="ECO:0007669"/>
    <property type="project" value="TreeGrafter"/>
</dbReference>
<keyword evidence="2" id="KW-1185">Reference proteome</keyword>
<dbReference type="EMBL" id="JAICBX010000001">
    <property type="protein sequence ID" value="MBW8636899.1"/>
    <property type="molecule type" value="Genomic_DNA"/>
</dbReference>
<dbReference type="InterPro" id="IPR011882">
    <property type="entry name" value="PaaC"/>
</dbReference>
<sequence>MSDDLFRYVLRLADDHLILGQRLGEWCGKAPSLEEDLALANIGLDCLGQARALFTYAGKVEGKGRDEDDLAFLRPEREYCNALLVEQPNRDFAWAIARQFYFSAFMLPFWRAMGKSTDDDLRAIAAKAEKEVAYHLRHSAEWVIRLGDGTEESRRRMIAALEELFIYTGELFEMDDVALAMVSEGVAVDASELRDEWRRTVDGVLSEAHLTAPEAAYDQTGGREGRHTEHLGHLLSELQYMQRAYPGLEW</sequence>
<name>A0AAE2ZJ29_9HYPH</name>
<evidence type="ECO:0000313" key="2">
    <source>
        <dbReference type="Proteomes" id="UP001196509"/>
    </source>
</evidence>
<dbReference type="FunFam" id="1.20.1260.10:FF:000012">
    <property type="entry name" value="1,2-phenylacetyl-CoA epoxidase, subunit C"/>
    <property type="match status" value="1"/>
</dbReference>
<dbReference type="Gene3D" id="1.20.1260.10">
    <property type="match status" value="1"/>
</dbReference>
<organism evidence="1 2">
    <name type="scientific">Flavimaribacter sediminis</name>
    <dbReference type="NCBI Taxonomy" id="2865987"/>
    <lineage>
        <taxon>Bacteria</taxon>
        <taxon>Pseudomonadati</taxon>
        <taxon>Pseudomonadota</taxon>
        <taxon>Alphaproteobacteria</taxon>
        <taxon>Hyphomicrobiales</taxon>
        <taxon>Rhizobiaceae</taxon>
        <taxon>Flavimaribacter</taxon>
    </lineage>
</organism>
<protein>
    <submittedName>
        <fullName evidence="1">Phenylacetate-CoA oxygenase subunit PaaC</fullName>
        <ecNumber evidence="1">1.14.13.149</ecNumber>
    </submittedName>
</protein>
<comment type="caution">
    <text evidence="1">The sequence shown here is derived from an EMBL/GenBank/DDBJ whole genome shotgun (WGS) entry which is preliminary data.</text>
</comment>
<evidence type="ECO:0000313" key="1">
    <source>
        <dbReference type="EMBL" id="MBW8636899.1"/>
    </source>
</evidence>
<dbReference type="Proteomes" id="UP001196509">
    <property type="component" value="Unassembled WGS sequence"/>
</dbReference>
<dbReference type="PANTHER" id="PTHR30458:SF0">
    <property type="entry name" value="1,2-PHENYLACETYL-COA EPOXIDASE, SUBUNIT C"/>
    <property type="match status" value="1"/>
</dbReference>
<accession>A0AAE2ZJ29</accession>
<keyword evidence="1" id="KW-0560">Oxidoreductase</keyword>
<gene>
    <name evidence="1" type="primary">paaC</name>
    <name evidence="1" type="ORF">K1W69_06840</name>
</gene>
<dbReference type="PANTHER" id="PTHR30458">
    <property type="entry name" value="PHENYLACETIC ACID DEGRADATION PROTEIN PAA"/>
    <property type="match status" value="1"/>
</dbReference>
<dbReference type="RefSeq" id="WP_220227543.1">
    <property type="nucleotide sequence ID" value="NZ_JAICBX010000001.1"/>
</dbReference>
<reference evidence="1" key="1">
    <citation type="submission" date="2021-08" db="EMBL/GenBank/DDBJ databases">
        <title>Hoeflea bacterium WL0058 sp. nov., isolated from the sediment.</title>
        <authorList>
            <person name="Wang L."/>
            <person name="Zhang D."/>
        </authorList>
    </citation>
    <scope>NUCLEOTIDE SEQUENCE</scope>
    <source>
        <strain evidence="1">WL0058</strain>
    </source>
</reference>
<dbReference type="AlphaFoldDB" id="A0AAE2ZJ29"/>